<feature type="compositionally biased region" description="Basic and acidic residues" evidence="5">
    <location>
        <begin position="549"/>
        <end position="563"/>
    </location>
</feature>
<feature type="domain" description="STAS" evidence="7">
    <location>
        <begin position="565"/>
        <end position="654"/>
    </location>
</feature>
<evidence type="ECO:0000259" key="7">
    <source>
        <dbReference type="PROSITE" id="PS50801"/>
    </source>
</evidence>
<dbReference type="InterPro" id="IPR036513">
    <property type="entry name" value="STAS_dom_sf"/>
</dbReference>
<dbReference type="InterPro" id="IPR052706">
    <property type="entry name" value="Membrane-Transporter-like"/>
</dbReference>
<feature type="transmembrane region" description="Helical" evidence="6">
    <location>
        <begin position="192"/>
        <end position="212"/>
    </location>
</feature>
<organism evidence="8 9">
    <name type="scientific">Seminavis robusta</name>
    <dbReference type="NCBI Taxonomy" id="568900"/>
    <lineage>
        <taxon>Eukaryota</taxon>
        <taxon>Sar</taxon>
        <taxon>Stramenopiles</taxon>
        <taxon>Ochrophyta</taxon>
        <taxon>Bacillariophyta</taxon>
        <taxon>Bacillariophyceae</taxon>
        <taxon>Bacillariophycidae</taxon>
        <taxon>Naviculales</taxon>
        <taxon>Naviculaceae</taxon>
        <taxon>Seminavis</taxon>
    </lineage>
</organism>
<reference evidence="8" key="1">
    <citation type="submission" date="2020-06" db="EMBL/GenBank/DDBJ databases">
        <authorList>
            <consortium name="Plant Systems Biology data submission"/>
        </authorList>
    </citation>
    <scope>NUCLEOTIDE SEQUENCE</scope>
    <source>
        <strain evidence="8">D6</strain>
    </source>
</reference>
<evidence type="ECO:0000313" key="9">
    <source>
        <dbReference type="Proteomes" id="UP001153069"/>
    </source>
</evidence>
<dbReference type="InterPro" id="IPR002645">
    <property type="entry name" value="STAS_dom"/>
</dbReference>
<protein>
    <submittedName>
        <fullName evidence="8">Sulfate transporter YbaR</fullName>
    </submittedName>
</protein>
<dbReference type="PANTHER" id="PTHR43310">
    <property type="entry name" value="SULFATE TRANSPORTER YBAR-RELATED"/>
    <property type="match status" value="1"/>
</dbReference>
<feature type="compositionally biased region" description="Polar residues" evidence="5">
    <location>
        <begin position="688"/>
        <end position="711"/>
    </location>
</feature>
<evidence type="ECO:0000256" key="3">
    <source>
        <dbReference type="ARBA" id="ARBA00022989"/>
    </source>
</evidence>
<feature type="transmembrane region" description="Helical" evidence="6">
    <location>
        <begin position="489"/>
        <end position="517"/>
    </location>
</feature>
<evidence type="ECO:0000256" key="4">
    <source>
        <dbReference type="ARBA" id="ARBA00023136"/>
    </source>
</evidence>
<keyword evidence="9" id="KW-1185">Reference proteome</keyword>
<dbReference type="EMBL" id="CAICTM010000319">
    <property type="protein sequence ID" value="CAB9507774.1"/>
    <property type="molecule type" value="Genomic_DNA"/>
</dbReference>
<evidence type="ECO:0000313" key="8">
    <source>
        <dbReference type="EMBL" id="CAB9507774.1"/>
    </source>
</evidence>
<gene>
    <name evidence="8" type="ORF">SEMRO_320_G116440.1</name>
</gene>
<feature type="region of interest" description="Disordered" evidence="5">
    <location>
        <begin position="685"/>
        <end position="726"/>
    </location>
</feature>
<feature type="region of interest" description="Disordered" evidence="5">
    <location>
        <begin position="542"/>
        <end position="563"/>
    </location>
</feature>
<feature type="compositionally biased region" description="Polar residues" evidence="5">
    <location>
        <begin position="1"/>
        <end position="21"/>
    </location>
</feature>
<feature type="transmembrane region" description="Helical" evidence="6">
    <location>
        <begin position="439"/>
        <end position="469"/>
    </location>
</feature>
<feature type="transmembrane region" description="Helical" evidence="6">
    <location>
        <begin position="270"/>
        <end position="289"/>
    </location>
</feature>
<proteinExistence type="predicted"/>
<dbReference type="Pfam" id="PF01740">
    <property type="entry name" value="STAS"/>
    <property type="match status" value="1"/>
</dbReference>
<accession>A0A9N8DSH1</accession>
<feature type="region of interest" description="Disordered" evidence="5">
    <location>
        <begin position="1"/>
        <end position="46"/>
    </location>
</feature>
<dbReference type="GO" id="GO:0016020">
    <property type="term" value="C:membrane"/>
    <property type="evidence" value="ECO:0007669"/>
    <property type="project" value="UniProtKB-SubCell"/>
</dbReference>
<evidence type="ECO:0000256" key="2">
    <source>
        <dbReference type="ARBA" id="ARBA00022692"/>
    </source>
</evidence>
<sequence length="787" mass="85424">MDAPNSSANNSTDKETAGSSKGTPTVTATGGGVPTEIPTRSHIQQQTYDSTDRDPFLAFIPKLFGFGARLVGHELGIAKRAVCGCPRWSVGFMKETFEYYKTNPKILYDEVISGFTVAIMQVPESIAFSFVAGVPPLSGLHATFWMATITGILGGKPGMISGAAGALAVVVADLTIDNGVLDYLPMDQRLNVLYMTMVWCGIAQIVFAWLRLAQVVRLIPETGLIGFMDALAIIIFMAQLPAFMKCDDEPLFVDCSLEQRQWLTFQDDTWVLILSLVQVGLCMAIMKFFPLIPKLGRIVPASLVGLLVGTLLEHTLFRRGFGVATRTVQETAQMSGSLPQFDWPVVPRDSKTIGIIAQYALTLAAIGGVESILTLQACHEITDTVPKMSDSNQELFAQGLANFVSGLFRAMGGDAMIGQSTINIMNGARHRVSSTMSGLFMLLFVIAISDFIELLPVSTLTGVLFMVVLSTFQWKTFEILRYGRLSDSGVIVLVTLIAVFFNLAVAIGAGIVFSALVHAWDSGSHVDADISYKPMSVKKSKGSASRNVSRNEENAESVDKNYVDDDEEEEEVVDVKYVHVKGSIFFGSARHFINFFNIASDPDTVVIDLKDALIIDHSAVAAIGGITHRFAKAGKRVLLVNVPHKSHGRLHRTGDHGILKQQIVTHPKELFDVENGAQPVEVEASVAKPNSGNVTTTESGDVIQDNTQDSPARQPAGGMQSIASGYQNDDGIEVQHTVPPHSYGGLNQLHLFDKPVVGVEEELDQLCNKSGRFEVHDIETEPKNKDA</sequence>
<dbReference type="PANTHER" id="PTHR43310:SF1">
    <property type="entry name" value="SULFATE TRANSPORTER YBAR-RELATED"/>
    <property type="match status" value="1"/>
</dbReference>
<comment type="subcellular location">
    <subcellularLocation>
        <location evidence="1">Membrane</location>
        <topology evidence="1">Multi-pass membrane protein</topology>
    </subcellularLocation>
</comment>
<name>A0A9N8DSH1_9STRA</name>
<dbReference type="SUPFAM" id="SSF52091">
    <property type="entry name" value="SpoIIaa-like"/>
    <property type="match status" value="1"/>
</dbReference>
<evidence type="ECO:0000256" key="1">
    <source>
        <dbReference type="ARBA" id="ARBA00004141"/>
    </source>
</evidence>
<evidence type="ECO:0000256" key="5">
    <source>
        <dbReference type="SAM" id="MobiDB-lite"/>
    </source>
</evidence>
<dbReference type="CDD" id="cd07042">
    <property type="entry name" value="STAS_SulP_like_sulfate_transporter"/>
    <property type="match status" value="1"/>
</dbReference>
<feature type="transmembrane region" description="Helical" evidence="6">
    <location>
        <begin position="159"/>
        <end position="180"/>
    </location>
</feature>
<keyword evidence="2 6" id="KW-0812">Transmembrane</keyword>
<feature type="transmembrane region" description="Helical" evidence="6">
    <location>
        <begin position="224"/>
        <end position="244"/>
    </location>
</feature>
<dbReference type="OrthoDB" id="288203at2759"/>
<evidence type="ECO:0000256" key="6">
    <source>
        <dbReference type="SAM" id="Phobius"/>
    </source>
</evidence>
<dbReference type="PROSITE" id="PS50801">
    <property type="entry name" value="STAS"/>
    <property type="match status" value="1"/>
</dbReference>
<dbReference type="InterPro" id="IPR011547">
    <property type="entry name" value="SLC26A/SulP_dom"/>
</dbReference>
<keyword evidence="4 6" id="KW-0472">Membrane</keyword>
<dbReference type="Proteomes" id="UP001153069">
    <property type="component" value="Unassembled WGS sequence"/>
</dbReference>
<comment type="caution">
    <text evidence="8">The sequence shown here is derived from an EMBL/GenBank/DDBJ whole genome shotgun (WGS) entry which is preliminary data.</text>
</comment>
<keyword evidence="3 6" id="KW-1133">Transmembrane helix</keyword>
<dbReference type="Pfam" id="PF00916">
    <property type="entry name" value="Sulfate_transp"/>
    <property type="match status" value="1"/>
</dbReference>
<dbReference type="Gene3D" id="3.30.750.24">
    <property type="entry name" value="STAS domain"/>
    <property type="match status" value="1"/>
</dbReference>
<dbReference type="AlphaFoldDB" id="A0A9N8DSH1"/>